<proteinExistence type="predicted"/>
<dbReference type="EMBL" id="KI660358">
    <property type="protein sequence ID" value="ETN74468.1"/>
    <property type="molecule type" value="Genomic_DNA"/>
</dbReference>
<sequence length="80" mass="9159">MTRIDRCAIEPNRFGSAPCMTFDNESILILANANTADFFPVVLKISKHKPQSNKQSSLLYQYSANNKHVRGYKEEKLVIR</sequence>
<dbReference type="Proteomes" id="UP000053676">
    <property type="component" value="Unassembled WGS sequence"/>
</dbReference>
<accession>W2SY50</accession>
<protein>
    <submittedName>
        <fullName evidence="1">Uncharacterized protein</fullName>
    </submittedName>
</protein>
<dbReference type="KEGG" id="nai:NECAME_12952"/>
<evidence type="ECO:0000313" key="1">
    <source>
        <dbReference type="EMBL" id="ETN74468.1"/>
    </source>
</evidence>
<keyword evidence="2" id="KW-1185">Reference proteome</keyword>
<dbReference type="AlphaFoldDB" id="W2SY50"/>
<organism evidence="1 2">
    <name type="scientific">Necator americanus</name>
    <name type="common">Human hookworm</name>
    <dbReference type="NCBI Taxonomy" id="51031"/>
    <lineage>
        <taxon>Eukaryota</taxon>
        <taxon>Metazoa</taxon>
        <taxon>Ecdysozoa</taxon>
        <taxon>Nematoda</taxon>
        <taxon>Chromadorea</taxon>
        <taxon>Rhabditida</taxon>
        <taxon>Rhabditina</taxon>
        <taxon>Rhabditomorpha</taxon>
        <taxon>Strongyloidea</taxon>
        <taxon>Ancylostomatidae</taxon>
        <taxon>Bunostominae</taxon>
        <taxon>Necator</taxon>
    </lineage>
</organism>
<evidence type="ECO:0000313" key="2">
    <source>
        <dbReference type="Proteomes" id="UP000053676"/>
    </source>
</evidence>
<gene>
    <name evidence="1" type="ORF">NECAME_12952</name>
</gene>
<reference evidence="2" key="1">
    <citation type="journal article" date="2014" name="Nat. Genet.">
        <title>Genome of the human hookworm Necator americanus.</title>
        <authorList>
            <person name="Tang Y.T."/>
            <person name="Gao X."/>
            <person name="Rosa B.A."/>
            <person name="Abubucker S."/>
            <person name="Hallsworth-Pepin K."/>
            <person name="Martin J."/>
            <person name="Tyagi R."/>
            <person name="Heizer E."/>
            <person name="Zhang X."/>
            <person name="Bhonagiri-Palsikar V."/>
            <person name="Minx P."/>
            <person name="Warren W.C."/>
            <person name="Wang Q."/>
            <person name="Zhan B."/>
            <person name="Hotez P.J."/>
            <person name="Sternberg P.W."/>
            <person name="Dougall A."/>
            <person name="Gaze S.T."/>
            <person name="Mulvenna J."/>
            <person name="Sotillo J."/>
            <person name="Ranganathan S."/>
            <person name="Rabelo E.M."/>
            <person name="Wilson R.K."/>
            <person name="Felgner P.L."/>
            <person name="Bethony J."/>
            <person name="Hawdon J.M."/>
            <person name="Gasser R.B."/>
            <person name="Loukas A."/>
            <person name="Mitreva M."/>
        </authorList>
    </citation>
    <scope>NUCLEOTIDE SEQUENCE [LARGE SCALE GENOMIC DNA]</scope>
</reference>
<name>W2SY50_NECAM</name>